<dbReference type="SMART" id="SM00571">
    <property type="entry name" value="DDT"/>
    <property type="match status" value="1"/>
</dbReference>
<dbReference type="InterPro" id="IPR013136">
    <property type="entry name" value="WSTF_Acf1_Cbp146"/>
</dbReference>
<dbReference type="AlphaFoldDB" id="A0A103XFB7"/>
<feature type="coiled-coil region" evidence="4">
    <location>
        <begin position="603"/>
        <end position="637"/>
    </location>
</feature>
<feature type="compositionally biased region" description="Basic and acidic residues" evidence="5">
    <location>
        <begin position="486"/>
        <end position="510"/>
    </location>
</feature>
<feature type="region of interest" description="Disordered" evidence="5">
    <location>
        <begin position="425"/>
        <end position="522"/>
    </location>
</feature>
<keyword evidence="2 3" id="KW-0539">Nucleus</keyword>
<proteinExistence type="predicted"/>
<evidence type="ECO:0000256" key="4">
    <source>
        <dbReference type="SAM" id="Coils"/>
    </source>
</evidence>
<dbReference type="Pfam" id="PF15613">
    <property type="entry name" value="WSD"/>
    <property type="match status" value="1"/>
</dbReference>
<accession>A0A103XFB7</accession>
<dbReference type="PROSITE" id="PS51136">
    <property type="entry name" value="WAC"/>
    <property type="match status" value="1"/>
</dbReference>
<dbReference type="EMBL" id="LEKV01005190">
    <property type="protein sequence ID" value="KVH89643.1"/>
    <property type="molecule type" value="Genomic_DNA"/>
</dbReference>
<dbReference type="PROSITE" id="PS50827">
    <property type="entry name" value="DDT"/>
    <property type="match status" value="1"/>
</dbReference>
<keyword evidence="9" id="KW-1185">Reference proteome</keyword>
<keyword evidence="4" id="KW-0175">Coiled coil</keyword>
<comment type="subcellular location">
    <subcellularLocation>
        <location evidence="1 3">Nucleus</location>
    </subcellularLocation>
</comment>
<gene>
    <name evidence="8" type="ORF">Ccrd_008369</name>
</gene>
<dbReference type="Pfam" id="PF10537">
    <property type="entry name" value="WAC_Acf1_DNA_bd"/>
    <property type="match status" value="1"/>
</dbReference>
<feature type="domain" description="DDT" evidence="6">
    <location>
        <begin position="274"/>
        <end position="335"/>
    </location>
</feature>
<dbReference type="InterPro" id="IPR018501">
    <property type="entry name" value="DDT_dom"/>
</dbReference>
<dbReference type="Pfam" id="PF02791">
    <property type="entry name" value="DDT"/>
    <property type="match status" value="1"/>
</dbReference>
<dbReference type="OMA" id="FVEVHCA"/>
<dbReference type="PANTHER" id="PTHR15546">
    <property type="entry name" value="BROMODOMAIN ADJACENT TO ZINC FINGER DOMAIN, 2A"/>
    <property type="match status" value="1"/>
</dbReference>
<dbReference type="STRING" id="59895.A0A103XFB7"/>
<dbReference type="Proteomes" id="UP000243975">
    <property type="component" value="Unassembled WGS sequence"/>
</dbReference>
<evidence type="ECO:0000313" key="9">
    <source>
        <dbReference type="Proteomes" id="UP000243975"/>
    </source>
</evidence>
<reference evidence="8 9" key="1">
    <citation type="journal article" date="2016" name="Sci. Rep.">
        <title>The genome sequence of the outbreeding globe artichoke constructed de novo incorporating a phase-aware low-pass sequencing strategy of F1 progeny.</title>
        <authorList>
            <person name="Scaglione D."/>
            <person name="Reyes-Chin-Wo S."/>
            <person name="Acquadro A."/>
            <person name="Froenicke L."/>
            <person name="Portis E."/>
            <person name="Beitel C."/>
            <person name="Tirone M."/>
            <person name="Mauro R."/>
            <person name="Lo Monaco A."/>
            <person name="Mauromicale G."/>
            <person name="Faccioli P."/>
            <person name="Cattivelli L."/>
            <person name="Rieseberg L."/>
            <person name="Michelmore R."/>
            <person name="Lanteri S."/>
        </authorList>
    </citation>
    <scope>NUCLEOTIDE SEQUENCE [LARGE SCALE GENOMIC DNA]</scope>
    <source>
        <strain evidence="8">2C</strain>
    </source>
</reference>
<dbReference type="InterPro" id="IPR053271">
    <property type="entry name" value="DDT_domain"/>
</dbReference>
<name>A0A103XFB7_CYNCS</name>
<sequence>MPLHKRKPFSLLERPDDLKPEELVFQVRFTKEIFRDYREYLKRINLYRQRVWTCKITGKSNLTYEEALVSEKQANEKVQQFPKELMEPVLRDVQFSMLTLRDLVSTVAAKLQERLLEGTEIYGRKNNRIYPCKIVKVIDEEVEKTQYQVAWLDKDKKVTENAVVSGEDLIKKKLPFGRDVLKSFIRDSTCRSVPWVLHDKLAVKYGISTNPPEELRSKILSKSERKQKKLCDDAHEEDDVPIKYPIDDLLVQPAADDPVFIPRPPPTRDFNIPMECVGDVLMVWDFCCSYSKLLNLSPFSLDDFENALCHKDSNVVLIVESQSALLRLLIKDNGDYFIALQKKKRKPKITLVTWTDYMCDFLELIGNAELSIHISTIRRGHYGLLDIHAKVSIFLELVTQALATDIMREKLDEYIEERQALAAKRRGEALEEGRKRRERKELAKAGLNGKEQNDPARNGSVHHGQNSPNGDVAKKQGNTSSARQRYRSENSGKKQGKTSEKDVKTPKIDAEPTIASIKASTGKGSKKLMDKEYLEREIEKRFIRTNPLGKDRDYNRYWFFRKDSRIFVESSDHKQWGYYRTKSEFDCLMGSLNRKGERERALKKQLEKRYNKISGEMQKTSKEAQRIQMEIEAAVRRSSRVRAPPRDNPARAFLKYVNKLKED</sequence>
<dbReference type="InterPro" id="IPR028941">
    <property type="entry name" value="WHIM2_dom"/>
</dbReference>
<comment type="caution">
    <text evidence="8">The sequence shown here is derived from an EMBL/GenBank/DDBJ whole genome shotgun (WGS) entry which is preliminary data.</text>
</comment>
<dbReference type="GO" id="GO:0031010">
    <property type="term" value="C:ISWI-type complex"/>
    <property type="evidence" value="ECO:0007669"/>
    <property type="project" value="EnsemblPlants"/>
</dbReference>
<evidence type="ECO:0000256" key="1">
    <source>
        <dbReference type="ARBA" id="ARBA00004123"/>
    </source>
</evidence>
<evidence type="ECO:0000313" key="8">
    <source>
        <dbReference type="EMBL" id="KVH89643.1"/>
    </source>
</evidence>
<evidence type="ECO:0000259" key="6">
    <source>
        <dbReference type="PROSITE" id="PS50827"/>
    </source>
</evidence>
<feature type="domain" description="WAC" evidence="7">
    <location>
        <begin position="22"/>
        <end position="127"/>
    </location>
</feature>
<protein>
    <submittedName>
        <fullName evidence="8">DDT domain-containing protein</fullName>
    </submittedName>
</protein>
<evidence type="ECO:0000259" key="7">
    <source>
        <dbReference type="PROSITE" id="PS51136"/>
    </source>
</evidence>
<evidence type="ECO:0000256" key="2">
    <source>
        <dbReference type="ARBA" id="ARBA00023242"/>
    </source>
</evidence>
<organism evidence="8 9">
    <name type="scientific">Cynara cardunculus var. scolymus</name>
    <name type="common">Globe artichoke</name>
    <name type="synonym">Cynara scolymus</name>
    <dbReference type="NCBI Taxonomy" id="59895"/>
    <lineage>
        <taxon>Eukaryota</taxon>
        <taxon>Viridiplantae</taxon>
        <taxon>Streptophyta</taxon>
        <taxon>Embryophyta</taxon>
        <taxon>Tracheophyta</taxon>
        <taxon>Spermatophyta</taxon>
        <taxon>Magnoliopsida</taxon>
        <taxon>eudicotyledons</taxon>
        <taxon>Gunneridae</taxon>
        <taxon>Pentapetalae</taxon>
        <taxon>asterids</taxon>
        <taxon>campanulids</taxon>
        <taxon>Asterales</taxon>
        <taxon>Asteraceae</taxon>
        <taxon>Carduoideae</taxon>
        <taxon>Cardueae</taxon>
        <taxon>Carduinae</taxon>
        <taxon>Cynara</taxon>
    </lineage>
</organism>
<feature type="compositionally biased region" description="Basic and acidic residues" evidence="5">
    <location>
        <begin position="425"/>
        <end position="443"/>
    </location>
</feature>
<evidence type="ECO:0000256" key="5">
    <source>
        <dbReference type="SAM" id="MobiDB-lite"/>
    </source>
</evidence>
<dbReference type="PANTHER" id="PTHR15546:SF2">
    <property type="entry name" value="DDT DOMAIN-CONTAINING PROTEIN DDB_G0282237"/>
    <property type="match status" value="1"/>
</dbReference>
<dbReference type="Gramene" id="KVH89643">
    <property type="protein sequence ID" value="KVH89643"/>
    <property type="gene ID" value="Ccrd_008369"/>
</dbReference>
<evidence type="ECO:0000256" key="3">
    <source>
        <dbReference type="PROSITE-ProRule" id="PRU00475"/>
    </source>
</evidence>